<dbReference type="SUPFAM" id="SSF69360">
    <property type="entry name" value="Cell wall binding repeat"/>
    <property type="match status" value="1"/>
</dbReference>
<reference key="1">
    <citation type="submission" date="2010-11" db="EMBL/GenBank/DDBJ databases">
        <title>Complete sequence of chromosome of Caldicellulosiruptor kristjanssonii 177R1B.</title>
        <authorList>
            <consortium name="US DOE Joint Genome Institute"/>
            <person name="Lucas S."/>
            <person name="Copeland A."/>
            <person name="Lapidus A."/>
            <person name="Cheng J.-F."/>
            <person name="Bruce D."/>
            <person name="Goodwin L."/>
            <person name="Pitluck S."/>
            <person name="Davenport K."/>
            <person name="Detter J.C."/>
            <person name="Han C."/>
            <person name="Tapia R."/>
            <person name="Land M."/>
            <person name="Hauser L."/>
            <person name="Jeffries C."/>
            <person name="Kyrpides N."/>
            <person name="Ivanova N."/>
            <person name="Mikhailova N."/>
            <person name="Blumer-Schuette S.E."/>
            <person name="Kelly R.M."/>
            <person name="Woyke T."/>
        </authorList>
    </citation>
    <scope>NUCLEOTIDE SEQUENCE</scope>
    <source>
        <strain>177R1B</strain>
    </source>
</reference>
<dbReference type="AlphaFoldDB" id="E4S5R8"/>
<dbReference type="InterPro" id="IPR032774">
    <property type="entry name" value="WG_beta_rep"/>
</dbReference>
<dbReference type="eggNOG" id="COG5263">
    <property type="taxonomic scope" value="Bacteria"/>
</dbReference>
<dbReference type="EMBL" id="CP002326">
    <property type="protein sequence ID" value="ADQ41578.1"/>
    <property type="molecule type" value="Genomic_DNA"/>
</dbReference>
<dbReference type="PANTHER" id="PTHR37841">
    <property type="entry name" value="GLR2918 PROTEIN"/>
    <property type="match status" value="1"/>
</dbReference>
<evidence type="ECO:0000313" key="2">
    <source>
        <dbReference type="Proteomes" id="UP000009256"/>
    </source>
</evidence>
<accession>E4S5R8</accession>
<evidence type="ECO:0000313" key="1">
    <source>
        <dbReference type="EMBL" id="ADQ41578.1"/>
    </source>
</evidence>
<dbReference type="STRING" id="632335.Calkr_2111"/>
<name>E4S5R8_CALA7</name>
<dbReference type="KEGG" id="cki:Calkr_2111"/>
<sequence length="487" mass="54661">MQKKSILILFIVMAFLFSGILTVFAGQVNTVILDNNKYLLIKPQFDEVDNFSEGLAAVCKKDKWGFIDKNGKLVIDFKFDEVGRFSEGLAAVCVNNKWGFINRTGNIVIRPQFDEVSDFYGGLAAVCKDNKWGFINVKGNFVIKNQYDEISDMDIKNGLFIVVRKGNKFGVINRLGQQIIPFKYDLIVLVDSDIFIAKNNGKYGVINDNGQVVIPLIYDSMIKPFPLKSLDESDIFYSEGIFGVKKNNKWGYIDKTGKIIAEPKFENAKKFSEGLAAVKVNGKWGYIDRTGKMVIKPQFVEADDFQGGVAVVKIQSRGYFTETKLINKKGTFIKLPPGTISVRRVDTNLFEYNVTNSNGDPLVGLMDCTGKALTNALFFHIDEFSDGLALVTMVNNNRYKHGYIDRKGNLVINTTFAEAYPFDNGVALFSDKDPTTEDGFNRKYGFIDKKGKVILKPQFDSDTTEFHEGATIVEQDGKYGFFIVLVP</sequence>
<gene>
    <name evidence="1" type="ordered locus">Calkr_2111</name>
</gene>
<reference evidence="1 2" key="2">
    <citation type="journal article" date="2011" name="J. Bacteriol.">
        <title>Complete genome sequences for the anaerobic, extremely thermophilic plant biomass-degrading bacteria Caldicellulosiruptor hydrothermalis, Caldicellulosiruptor kristjanssonii, Caldicellulosiruptor kronotskyensis, Caldicellulosiruptor owensenis, and Caldicellulosiruptor lactoaceticus.</title>
        <authorList>
            <person name="Blumer-Schuette S.E."/>
            <person name="Ozdemir I."/>
            <person name="Mistry D."/>
            <person name="Lucas S."/>
            <person name="Lapidus A."/>
            <person name="Cheng J.F."/>
            <person name="Goodwin L.A."/>
            <person name="Pitluck S."/>
            <person name="Land M.L."/>
            <person name="Hauser L.J."/>
            <person name="Woyke T."/>
            <person name="Mikhailova N."/>
            <person name="Pati A."/>
            <person name="Kyrpides N.C."/>
            <person name="Ivanova N."/>
            <person name="Detter J.C."/>
            <person name="Walston-Davenport K."/>
            <person name="Han S."/>
            <person name="Adams M.W."/>
            <person name="Kelly R.M."/>
        </authorList>
    </citation>
    <scope>NUCLEOTIDE SEQUENCE [LARGE SCALE GENOMIC DNA]</scope>
    <source>
        <strain evidence="2">ATCC 700853 / DSM 12137 / I77R1B</strain>
    </source>
</reference>
<protein>
    <submittedName>
        <fullName evidence="1">KWG repeat protein</fullName>
    </submittedName>
</protein>
<dbReference type="RefSeq" id="WP_013433299.1">
    <property type="nucleotide sequence ID" value="NC_014721.1"/>
</dbReference>
<proteinExistence type="predicted"/>
<dbReference type="OrthoDB" id="210273at2"/>
<keyword evidence="2" id="KW-1185">Reference proteome</keyword>
<dbReference type="HOGENOM" id="CLU_030408_3_0_9"/>
<organism evidence="1 2">
    <name type="scientific">Caldicellulosiruptor acetigenus (strain ATCC 700853 / DSM 12137 / I77R1B)</name>
    <name type="common">Caldicellulosiruptor kristjanssonii</name>
    <dbReference type="NCBI Taxonomy" id="632335"/>
    <lineage>
        <taxon>Bacteria</taxon>
        <taxon>Bacillati</taxon>
        <taxon>Bacillota</taxon>
        <taxon>Bacillota incertae sedis</taxon>
        <taxon>Caldicellulosiruptorales</taxon>
        <taxon>Caldicellulosiruptoraceae</taxon>
        <taxon>Caldicellulosiruptor</taxon>
    </lineage>
</organism>
<dbReference type="PANTHER" id="PTHR37841:SF1">
    <property type="entry name" value="DUF3298 DOMAIN-CONTAINING PROTEIN"/>
    <property type="match status" value="1"/>
</dbReference>
<dbReference type="Proteomes" id="UP000009256">
    <property type="component" value="Chromosome"/>
</dbReference>
<dbReference type="Pfam" id="PF14903">
    <property type="entry name" value="WG_beta_rep"/>
    <property type="match status" value="6"/>
</dbReference>